<dbReference type="InterPro" id="IPR019291">
    <property type="entry name" value="Host_attachment_protein"/>
</dbReference>
<proteinExistence type="predicted"/>
<name>A0A3N1YB57_9GAMM</name>
<protein>
    <submittedName>
        <fullName evidence="2">Protein required for attachment to host cells</fullName>
    </submittedName>
</protein>
<dbReference type="OrthoDB" id="329419at2"/>
<comment type="caution">
    <text evidence="2">The sequence shown here is derived from an EMBL/GenBank/DDBJ whole genome shotgun (WGS) entry which is preliminary data.</text>
</comment>
<evidence type="ECO:0000256" key="1">
    <source>
        <dbReference type="SAM" id="MobiDB-lite"/>
    </source>
</evidence>
<feature type="region of interest" description="Disordered" evidence="1">
    <location>
        <begin position="42"/>
        <end position="71"/>
    </location>
</feature>
<dbReference type="RefSeq" id="WP_123399965.1">
    <property type="nucleotide sequence ID" value="NZ_RJVI01000001.1"/>
</dbReference>
<evidence type="ECO:0000313" key="3">
    <source>
        <dbReference type="Proteomes" id="UP000276634"/>
    </source>
</evidence>
<sequence>MTRYCVIVAGQGCARFFELRPAEHPELESGPNLVETASLTNEDASGEVWSDPKSGRNRAPGGGGAHGYDDHREGHMAEFERRFARRIGETAARMLRRHPARLVLVAEKRMLGHLRQSLNGSAAGVTVQEVAKDLCRMAPMEIHERLAEDGLLPRRRPPAA</sequence>
<dbReference type="AlphaFoldDB" id="A0A3N1YB57"/>
<dbReference type="Pfam" id="PF10116">
    <property type="entry name" value="Host_attach"/>
    <property type="match status" value="1"/>
</dbReference>
<dbReference type="Proteomes" id="UP000276634">
    <property type="component" value="Unassembled WGS sequence"/>
</dbReference>
<reference evidence="2 3" key="1">
    <citation type="submission" date="2018-11" db="EMBL/GenBank/DDBJ databases">
        <title>Genomic Encyclopedia of Type Strains, Phase IV (KMG-IV): sequencing the most valuable type-strain genomes for metagenomic binning, comparative biology and taxonomic classification.</title>
        <authorList>
            <person name="Goeker M."/>
        </authorList>
    </citation>
    <scope>NUCLEOTIDE SEQUENCE [LARGE SCALE GENOMIC DNA]</scope>
    <source>
        <strain evidence="2 3">DSM 100275</strain>
    </source>
</reference>
<organism evidence="2 3">
    <name type="scientific">Inmirania thermothiophila</name>
    <dbReference type="NCBI Taxonomy" id="1750597"/>
    <lineage>
        <taxon>Bacteria</taxon>
        <taxon>Pseudomonadati</taxon>
        <taxon>Pseudomonadota</taxon>
        <taxon>Gammaproteobacteria</taxon>
        <taxon>Chromatiales</taxon>
        <taxon>Ectothiorhodospiraceae</taxon>
        <taxon>Inmirania</taxon>
    </lineage>
</organism>
<gene>
    <name evidence="2" type="ORF">EDC57_0527</name>
</gene>
<accession>A0A3N1YB57</accession>
<keyword evidence="3" id="KW-1185">Reference proteome</keyword>
<dbReference type="EMBL" id="RJVI01000001">
    <property type="protein sequence ID" value="ROR34627.1"/>
    <property type="molecule type" value="Genomic_DNA"/>
</dbReference>
<evidence type="ECO:0000313" key="2">
    <source>
        <dbReference type="EMBL" id="ROR34627.1"/>
    </source>
</evidence>